<dbReference type="OrthoDB" id="2972467at2"/>
<organism evidence="1 2">
    <name type="scientific">Chryseobacterium lathyri</name>
    <dbReference type="NCBI Taxonomy" id="395933"/>
    <lineage>
        <taxon>Bacteria</taxon>
        <taxon>Pseudomonadati</taxon>
        <taxon>Bacteroidota</taxon>
        <taxon>Flavobacteriia</taxon>
        <taxon>Flavobacteriales</taxon>
        <taxon>Weeksellaceae</taxon>
        <taxon>Chryseobacterium group</taxon>
        <taxon>Chryseobacterium</taxon>
    </lineage>
</organism>
<dbReference type="Gene3D" id="2.180.10.10">
    <property type="entry name" value="RHS repeat-associated core"/>
    <property type="match status" value="1"/>
</dbReference>
<sequence length="78" mass="9046">MAKSCRKKPAGVITEPECTCLIFDIGRWGVVDPFSEQMRRHSPYNYAFNNLVNFVDPAERVPITQRNDEVDKNEIIQF</sequence>
<dbReference type="RefSeq" id="WP_111956304.1">
    <property type="nucleotide sequence ID" value="NZ_BJYI01000007.1"/>
</dbReference>
<gene>
    <name evidence="1" type="ORF">CLA01_25580</name>
</gene>
<proteinExistence type="predicted"/>
<evidence type="ECO:0000313" key="1">
    <source>
        <dbReference type="EMBL" id="GEN72486.1"/>
    </source>
</evidence>
<dbReference type="AlphaFoldDB" id="A0A511YBA4"/>
<name>A0A511YBA4_9FLAO</name>
<reference evidence="1 2" key="1">
    <citation type="submission" date="2019-07" db="EMBL/GenBank/DDBJ databases">
        <title>Whole genome shotgun sequence of Chryseobacterium lathyri NBRC 105250.</title>
        <authorList>
            <person name="Hosoyama A."/>
            <person name="Uohara A."/>
            <person name="Ohji S."/>
            <person name="Ichikawa N."/>
        </authorList>
    </citation>
    <scope>NUCLEOTIDE SEQUENCE [LARGE SCALE GENOMIC DNA]</scope>
    <source>
        <strain evidence="1 2">NBRC 105250</strain>
    </source>
</reference>
<evidence type="ECO:0008006" key="3">
    <source>
        <dbReference type="Google" id="ProtNLM"/>
    </source>
</evidence>
<evidence type="ECO:0000313" key="2">
    <source>
        <dbReference type="Proteomes" id="UP000321150"/>
    </source>
</evidence>
<accession>A0A511YBA4</accession>
<protein>
    <recommendedName>
        <fullName evidence="3">RHS repeat-associated core domain-containing protein</fullName>
    </recommendedName>
</protein>
<comment type="caution">
    <text evidence="1">The sequence shown here is derived from an EMBL/GenBank/DDBJ whole genome shotgun (WGS) entry which is preliminary data.</text>
</comment>
<dbReference type="Proteomes" id="UP000321150">
    <property type="component" value="Unassembled WGS sequence"/>
</dbReference>
<dbReference type="EMBL" id="BJYI01000007">
    <property type="protein sequence ID" value="GEN72486.1"/>
    <property type="molecule type" value="Genomic_DNA"/>
</dbReference>